<evidence type="ECO:0000256" key="7">
    <source>
        <dbReference type="ARBA" id="ARBA00022722"/>
    </source>
</evidence>
<dbReference type="InterPro" id="IPR006941">
    <property type="entry name" value="RNase_CAF1"/>
</dbReference>
<keyword evidence="8" id="KW-0479">Metal-binding</keyword>
<evidence type="ECO:0000256" key="1">
    <source>
        <dbReference type="ARBA" id="ARBA00001663"/>
    </source>
</evidence>
<dbReference type="GO" id="GO:0005737">
    <property type="term" value="C:cytoplasm"/>
    <property type="evidence" value="ECO:0007669"/>
    <property type="project" value="UniProtKB-SubCell"/>
</dbReference>
<dbReference type="EC" id="3.1.13.4" evidence="5"/>
<evidence type="ECO:0000256" key="5">
    <source>
        <dbReference type="ARBA" id="ARBA00012161"/>
    </source>
</evidence>
<feature type="region of interest" description="Disordered" evidence="15">
    <location>
        <begin position="283"/>
        <end position="344"/>
    </location>
</feature>
<evidence type="ECO:0000256" key="14">
    <source>
        <dbReference type="ARBA" id="ARBA00023242"/>
    </source>
</evidence>
<dbReference type="Proteomes" id="UP000051952">
    <property type="component" value="Unassembled WGS sequence"/>
</dbReference>
<keyword evidence="17" id="KW-1185">Reference proteome</keyword>
<keyword evidence="9" id="KW-0378">Hydrolase</keyword>
<sequence>MSTPPPLTTGPGTNLPSLSKSPMIRDVWADNLDTEFALIRELMHDYPFVAMDTEFPGVVAKPVGTFRTTHEFYYQTLRCNVNLLKLIQLGVTLLNEKGEVPPYCCTWQFNFRFSLTEDIYAQDSIELLKNGGIHFDYFAKHGIEVARFAELFISSGLVLNDEVRWLAFHAGYDFGYLMKALCGRDLPEKEEEFSHIFHLLFPSVFDIKYLLRSTDISHSCGLDVLAETFRVRRFGTAHQAGSDSLLTGHSFFRLVRERFAGKLPLTANGVLYGLSEDAASNATPNFVPGGGGGGDRGGADRGVQREHTPSQVYTPTSGFPSTPLSNLVMHGGSSSSKVHHSAKA</sequence>
<dbReference type="InterPro" id="IPR012337">
    <property type="entry name" value="RNaseH-like_sf"/>
</dbReference>
<dbReference type="InterPro" id="IPR036397">
    <property type="entry name" value="RNaseH_sf"/>
</dbReference>
<feature type="compositionally biased region" description="Polar residues" evidence="15">
    <location>
        <begin position="309"/>
        <end position="325"/>
    </location>
</feature>
<dbReference type="EMBL" id="CYKH01001274">
    <property type="protein sequence ID" value="CUG86309.1"/>
    <property type="molecule type" value="Genomic_DNA"/>
</dbReference>
<evidence type="ECO:0000256" key="15">
    <source>
        <dbReference type="SAM" id="MobiDB-lite"/>
    </source>
</evidence>
<keyword evidence="14" id="KW-0539">Nucleus</keyword>
<evidence type="ECO:0000256" key="8">
    <source>
        <dbReference type="ARBA" id="ARBA00022723"/>
    </source>
</evidence>
<evidence type="ECO:0000256" key="11">
    <source>
        <dbReference type="ARBA" id="ARBA00022884"/>
    </source>
</evidence>
<dbReference type="SUPFAM" id="SSF53098">
    <property type="entry name" value="Ribonuclease H-like"/>
    <property type="match status" value="1"/>
</dbReference>
<keyword evidence="7" id="KW-0540">Nuclease</keyword>
<reference evidence="17" key="1">
    <citation type="submission" date="2015-09" db="EMBL/GenBank/DDBJ databases">
        <authorList>
            <consortium name="Pathogen Informatics"/>
        </authorList>
    </citation>
    <scope>NUCLEOTIDE SEQUENCE [LARGE SCALE GENOMIC DNA]</scope>
    <source>
        <strain evidence="17">Lake Konstanz</strain>
    </source>
</reference>
<comment type="similarity">
    <text evidence="4">Belongs to the CAF1 family.</text>
</comment>
<evidence type="ECO:0000256" key="2">
    <source>
        <dbReference type="ARBA" id="ARBA00004123"/>
    </source>
</evidence>
<keyword evidence="6" id="KW-0963">Cytoplasm</keyword>
<dbReference type="GO" id="GO:0003723">
    <property type="term" value="F:RNA binding"/>
    <property type="evidence" value="ECO:0007669"/>
    <property type="project" value="UniProtKB-KW"/>
</dbReference>
<dbReference type="OMA" id="HIREVWS"/>
<dbReference type="GO" id="GO:0046872">
    <property type="term" value="F:metal ion binding"/>
    <property type="evidence" value="ECO:0007669"/>
    <property type="project" value="UniProtKB-KW"/>
</dbReference>
<name>A0A0S4J507_BODSA</name>
<dbReference type="OrthoDB" id="1164111at2759"/>
<dbReference type="PANTHER" id="PTHR10797">
    <property type="entry name" value="CCR4-NOT TRANSCRIPTION COMPLEX SUBUNIT"/>
    <property type="match status" value="1"/>
</dbReference>
<proteinExistence type="inferred from homology"/>
<dbReference type="Pfam" id="PF04857">
    <property type="entry name" value="CAF1"/>
    <property type="match status" value="2"/>
</dbReference>
<evidence type="ECO:0000256" key="4">
    <source>
        <dbReference type="ARBA" id="ARBA00008372"/>
    </source>
</evidence>
<feature type="compositionally biased region" description="Basic and acidic residues" evidence="15">
    <location>
        <begin position="297"/>
        <end position="308"/>
    </location>
</feature>
<accession>A0A0S4J507</accession>
<dbReference type="AlphaFoldDB" id="A0A0S4J507"/>
<dbReference type="VEuPathDB" id="TriTrypDB:BSAL_92480"/>
<evidence type="ECO:0000256" key="12">
    <source>
        <dbReference type="ARBA" id="ARBA00023015"/>
    </source>
</evidence>
<dbReference type="GO" id="GO:0004535">
    <property type="term" value="F:poly(A)-specific ribonuclease activity"/>
    <property type="evidence" value="ECO:0007669"/>
    <property type="project" value="UniProtKB-EC"/>
</dbReference>
<dbReference type="Gene3D" id="3.30.420.10">
    <property type="entry name" value="Ribonuclease H-like superfamily/Ribonuclease H"/>
    <property type="match status" value="1"/>
</dbReference>
<evidence type="ECO:0000256" key="13">
    <source>
        <dbReference type="ARBA" id="ARBA00023163"/>
    </source>
</evidence>
<keyword evidence="11" id="KW-0694">RNA-binding</keyword>
<dbReference type="InterPro" id="IPR039637">
    <property type="entry name" value="CNOT7/CNOT8/Pop2"/>
</dbReference>
<comment type="catalytic activity">
    <reaction evidence="1">
        <text>Exonucleolytic cleavage of poly(A) to 5'-AMP.</text>
        <dbReference type="EC" id="3.1.13.4"/>
    </reaction>
</comment>
<keyword evidence="13" id="KW-0804">Transcription</keyword>
<dbReference type="FunFam" id="3.30.420.10:FF:000048">
    <property type="entry name" value="CCR4-associated factor 1, putative"/>
    <property type="match status" value="1"/>
</dbReference>
<comment type="subcellular location">
    <subcellularLocation>
        <location evidence="3">Cytoplasm</location>
    </subcellularLocation>
    <subcellularLocation>
        <location evidence="2">Nucleus</location>
    </subcellularLocation>
</comment>
<dbReference type="GO" id="GO:0030014">
    <property type="term" value="C:CCR4-NOT complex"/>
    <property type="evidence" value="ECO:0007669"/>
    <property type="project" value="InterPro"/>
</dbReference>
<keyword evidence="12" id="KW-0805">Transcription regulation</keyword>
<evidence type="ECO:0000256" key="10">
    <source>
        <dbReference type="ARBA" id="ARBA00022839"/>
    </source>
</evidence>
<evidence type="ECO:0000256" key="6">
    <source>
        <dbReference type="ARBA" id="ARBA00022490"/>
    </source>
</evidence>
<evidence type="ECO:0000313" key="17">
    <source>
        <dbReference type="Proteomes" id="UP000051952"/>
    </source>
</evidence>
<evidence type="ECO:0000256" key="9">
    <source>
        <dbReference type="ARBA" id="ARBA00022801"/>
    </source>
</evidence>
<dbReference type="GO" id="GO:0005634">
    <property type="term" value="C:nucleus"/>
    <property type="evidence" value="ECO:0007669"/>
    <property type="project" value="UniProtKB-SubCell"/>
</dbReference>
<evidence type="ECO:0000313" key="16">
    <source>
        <dbReference type="EMBL" id="CUG86309.1"/>
    </source>
</evidence>
<gene>
    <name evidence="16" type="ORF">BSAL_92480</name>
</gene>
<evidence type="ECO:0000256" key="3">
    <source>
        <dbReference type="ARBA" id="ARBA00004496"/>
    </source>
</evidence>
<organism evidence="16 17">
    <name type="scientific">Bodo saltans</name>
    <name type="common">Flagellated protozoan</name>
    <dbReference type="NCBI Taxonomy" id="75058"/>
    <lineage>
        <taxon>Eukaryota</taxon>
        <taxon>Discoba</taxon>
        <taxon>Euglenozoa</taxon>
        <taxon>Kinetoplastea</taxon>
        <taxon>Metakinetoplastina</taxon>
        <taxon>Eubodonida</taxon>
        <taxon>Bodonidae</taxon>
        <taxon>Bodo</taxon>
    </lineage>
</organism>
<keyword evidence="10" id="KW-0269">Exonuclease</keyword>
<protein>
    <recommendedName>
        <fullName evidence="5">poly(A)-specific ribonuclease</fullName>
        <ecNumber evidence="5">3.1.13.4</ecNumber>
    </recommendedName>
</protein>